<dbReference type="Proteomes" id="UP000233837">
    <property type="component" value="Unassembled WGS sequence"/>
</dbReference>
<name>A0A2I0WAE3_9ASPA</name>
<gene>
    <name evidence="1" type="ORF">MA16_Dca010192</name>
</gene>
<dbReference type="PANTHER" id="PTHR11439:SF483">
    <property type="entry name" value="PEPTIDE SYNTHASE GLIP-LIKE, PUTATIVE (AFU_ORTHOLOGUE AFUA_3G12920)-RELATED"/>
    <property type="match status" value="1"/>
</dbReference>
<sequence length="134" mass="15102">MFLGPNLISWSVKKQVTVAKSSTEVEYHSLSSATSEILWLRRLLSEFQVSQTQPTTLNCDNTSAISLAHNFIFHARTKHIEIDYHFISGHIKQGEINIQHISSVDNIADVLTKPLSVNQFTTLRSKLTIHSQNA</sequence>
<dbReference type="CDD" id="cd09272">
    <property type="entry name" value="RNase_HI_RT_Ty1"/>
    <property type="match status" value="1"/>
</dbReference>
<dbReference type="PANTHER" id="PTHR11439">
    <property type="entry name" value="GAG-POL-RELATED RETROTRANSPOSON"/>
    <property type="match status" value="1"/>
</dbReference>
<dbReference type="EMBL" id="KZ502814">
    <property type="protein sequence ID" value="PKU72622.1"/>
    <property type="molecule type" value="Genomic_DNA"/>
</dbReference>
<protein>
    <submittedName>
        <fullName evidence="1">Retrovirus-related Pol polyprotein from transposon TNT 1-94</fullName>
    </submittedName>
</protein>
<proteinExistence type="predicted"/>
<keyword evidence="2" id="KW-1185">Reference proteome</keyword>
<organism evidence="1 2">
    <name type="scientific">Dendrobium catenatum</name>
    <dbReference type="NCBI Taxonomy" id="906689"/>
    <lineage>
        <taxon>Eukaryota</taxon>
        <taxon>Viridiplantae</taxon>
        <taxon>Streptophyta</taxon>
        <taxon>Embryophyta</taxon>
        <taxon>Tracheophyta</taxon>
        <taxon>Spermatophyta</taxon>
        <taxon>Magnoliopsida</taxon>
        <taxon>Liliopsida</taxon>
        <taxon>Asparagales</taxon>
        <taxon>Orchidaceae</taxon>
        <taxon>Epidendroideae</taxon>
        <taxon>Malaxideae</taxon>
        <taxon>Dendrobiinae</taxon>
        <taxon>Dendrobium</taxon>
    </lineage>
</organism>
<accession>A0A2I0WAE3</accession>
<reference evidence="1 2" key="2">
    <citation type="journal article" date="2017" name="Nature">
        <title>The Apostasia genome and the evolution of orchids.</title>
        <authorList>
            <person name="Zhang G.Q."/>
            <person name="Liu K.W."/>
            <person name="Li Z."/>
            <person name="Lohaus R."/>
            <person name="Hsiao Y.Y."/>
            <person name="Niu S.C."/>
            <person name="Wang J.Y."/>
            <person name="Lin Y.C."/>
            <person name="Xu Q."/>
            <person name="Chen L.J."/>
            <person name="Yoshida K."/>
            <person name="Fujiwara S."/>
            <person name="Wang Z.W."/>
            <person name="Zhang Y.Q."/>
            <person name="Mitsuda N."/>
            <person name="Wang M."/>
            <person name="Liu G.H."/>
            <person name="Pecoraro L."/>
            <person name="Huang H.X."/>
            <person name="Xiao X.J."/>
            <person name="Lin M."/>
            <person name="Wu X.Y."/>
            <person name="Wu W.L."/>
            <person name="Chen Y.Y."/>
            <person name="Chang S.B."/>
            <person name="Sakamoto S."/>
            <person name="Ohme-Takagi M."/>
            <person name="Yagi M."/>
            <person name="Zeng S.J."/>
            <person name="Shen C.Y."/>
            <person name="Yeh C.M."/>
            <person name="Luo Y.B."/>
            <person name="Tsai W.C."/>
            <person name="Van de Peer Y."/>
            <person name="Liu Z.J."/>
        </authorList>
    </citation>
    <scope>NUCLEOTIDE SEQUENCE [LARGE SCALE GENOMIC DNA]</scope>
    <source>
        <tissue evidence="1">The whole plant</tissue>
    </source>
</reference>
<reference evidence="1 2" key="1">
    <citation type="journal article" date="2016" name="Sci. Rep.">
        <title>The Dendrobium catenatum Lindl. genome sequence provides insights into polysaccharide synthase, floral development and adaptive evolution.</title>
        <authorList>
            <person name="Zhang G.Q."/>
            <person name="Xu Q."/>
            <person name="Bian C."/>
            <person name="Tsai W.C."/>
            <person name="Yeh C.M."/>
            <person name="Liu K.W."/>
            <person name="Yoshida K."/>
            <person name="Zhang L.S."/>
            <person name="Chang S.B."/>
            <person name="Chen F."/>
            <person name="Shi Y."/>
            <person name="Su Y.Y."/>
            <person name="Zhang Y.Q."/>
            <person name="Chen L.J."/>
            <person name="Yin Y."/>
            <person name="Lin M."/>
            <person name="Huang H."/>
            <person name="Deng H."/>
            <person name="Wang Z.W."/>
            <person name="Zhu S.L."/>
            <person name="Zhao X."/>
            <person name="Deng C."/>
            <person name="Niu S.C."/>
            <person name="Huang J."/>
            <person name="Wang M."/>
            <person name="Liu G.H."/>
            <person name="Yang H.J."/>
            <person name="Xiao X.J."/>
            <person name="Hsiao Y.Y."/>
            <person name="Wu W.L."/>
            <person name="Chen Y.Y."/>
            <person name="Mitsuda N."/>
            <person name="Ohme-Takagi M."/>
            <person name="Luo Y.B."/>
            <person name="Van de Peer Y."/>
            <person name="Liu Z.J."/>
        </authorList>
    </citation>
    <scope>NUCLEOTIDE SEQUENCE [LARGE SCALE GENOMIC DNA]</scope>
    <source>
        <tissue evidence="1">The whole plant</tissue>
    </source>
</reference>
<evidence type="ECO:0000313" key="1">
    <source>
        <dbReference type="EMBL" id="PKU72622.1"/>
    </source>
</evidence>
<evidence type="ECO:0000313" key="2">
    <source>
        <dbReference type="Proteomes" id="UP000233837"/>
    </source>
</evidence>
<dbReference type="AlphaFoldDB" id="A0A2I0WAE3"/>
<dbReference type="STRING" id="906689.A0A2I0WAE3"/>